<accession>A0A8D8CY66</accession>
<dbReference type="AlphaFoldDB" id="A0A8D8CY66"/>
<evidence type="ECO:0000256" key="1">
    <source>
        <dbReference type="SAM" id="MobiDB-lite"/>
    </source>
</evidence>
<feature type="compositionally biased region" description="Low complexity" evidence="1">
    <location>
        <begin position="63"/>
        <end position="76"/>
    </location>
</feature>
<feature type="region of interest" description="Disordered" evidence="1">
    <location>
        <begin position="63"/>
        <end position="83"/>
    </location>
</feature>
<sequence length="149" mass="16833">MASRTAASLRTAKTKVVRCTRVSYAKPSCVPARGPWNVAAVPSTASRRRRYRRGHAFAIRASASRSNRGTTRRNNNIPITQQTPNNSVMAINHHPINPSILLDTRTVRCRRVPIRRIASSGSAIYRRGCLSSRRRFAIRSCRSCRFRRT</sequence>
<reference evidence="2" key="1">
    <citation type="submission" date="2021-05" db="EMBL/GenBank/DDBJ databases">
        <authorList>
            <person name="Alioto T."/>
            <person name="Alioto T."/>
            <person name="Gomez Garrido J."/>
        </authorList>
    </citation>
    <scope>NUCLEOTIDE SEQUENCE</scope>
</reference>
<protein>
    <submittedName>
        <fullName evidence="2">(northern house mosquito) hypothetical protein</fullName>
    </submittedName>
</protein>
<organism evidence="2">
    <name type="scientific">Culex pipiens</name>
    <name type="common">House mosquito</name>
    <dbReference type="NCBI Taxonomy" id="7175"/>
    <lineage>
        <taxon>Eukaryota</taxon>
        <taxon>Metazoa</taxon>
        <taxon>Ecdysozoa</taxon>
        <taxon>Arthropoda</taxon>
        <taxon>Hexapoda</taxon>
        <taxon>Insecta</taxon>
        <taxon>Pterygota</taxon>
        <taxon>Neoptera</taxon>
        <taxon>Endopterygota</taxon>
        <taxon>Diptera</taxon>
        <taxon>Nematocera</taxon>
        <taxon>Culicoidea</taxon>
        <taxon>Culicidae</taxon>
        <taxon>Culicinae</taxon>
        <taxon>Culicini</taxon>
        <taxon>Culex</taxon>
        <taxon>Culex</taxon>
    </lineage>
</organism>
<dbReference type="EMBL" id="HBUE01142500">
    <property type="protein sequence ID" value="CAG6501483.1"/>
    <property type="molecule type" value="Transcribed_RNA"/>
</dbReference>
<name>A0A8D8CY66_CULPI</name>
<proteinExistence type="predicted"/>
<evidence type="ECO:0000313" key="2">
    <source>
        <dbReference type="EMBL" id="CAG6501483.1"/>
    </source>
</evidence>